<keyword evidence="2" id="KW-1185">Reference proteome</keyword>
<evidence type="ECO:0000313" key="1">
    <source>
        <dbReference type="EMBL" id="CAH3195199.1"/>
    </source>
</evidence>
<accession>A0ABN8SUF5</accession>
<gene>
    <name evidence="1" type="ORF">PEVE_00029641</name>
</gene>
<protein>
    <submittedName>
        <fullName evidence="1">Uncharacterized protein</fullName>
    </submittedName>
</protein>
<comment type="caution">
    <text evidence="1">The sequence shown here is derived from an EMBL/GenBank/DDBJ whole genome shotgun (WGS) entry which is preliminary data.</text>
</comment>
<name>A0ABN8SUF5_9CNID</name>
<dbReference type="Proteomes" id="UP001159427">
    <property type="component" value="Unassembled WGS sequence"/>
</dbReference>
<dbReference type="EMBL" id="CALNXI010004156">
    <property type="protein sequence ID" value="CAH3195199.1"/>
    <property type="molecule type" value="Genomic_DNA"/>
</dbReference>
<evidence type="ECO:0000313" key="2">
    <source>
        <dbReference type="Proteomes" id="UP001159427"/>
    </source>
</evidence>
<proteinExistence type="predicted"/>
<feature type="non-terminal residue" evidence="1">
    <location>
        <position position="1"/>
    </location>
</feature>
<sequence>EDNDTTEFLERCFSIQHKAVGLIVHIELGASIYNILSNNELHKHTPTGRDEKWIGEPAMDPTAQIAEVLHDADPENAIGSVFICNKLPMLKCK</sequence>
<reference evidence="1 2" key="1">
    <citation type="submission" date="2022-05" db="EMBL/GenBank/DDBJ databases">
        <authorList>
            <consortium name="Genoscope - CEA"/>
            <person name="William W."/>
        </authorList>
    </citation>
    <scope>NUCLEOTIDE SEQUENCE [LARGE SCALE GENOMIC DNA]</scope>
</reference>
<organism evidence="1 2">
    <name type="scientific">Porites evermanni</name>
    <dbReference type="NCBI Taxonomy" id="104178"/>
    <lineage>
        <taxon>Eukaryota</taxon>
        <taxon>Metazoa</taxon>
        <taxon>Cnidaria</taxon>
        <taxon>Anthozoa</taxon>
        <taxon>Hexacorallia</taxon>
        <taxon>Scleractinia</taxon>
        <taxon>Fungiina</taxon>
        <taxon>Poritidae</taxon>
        <taxon>Porites</taxon>
    </lineage>
</organism>